<dbReference type="PANTHER" id="PTHR40688">
    <property type="match status" value="1"/>
</dbReference>
<organism evidence="2 3">
    <name type="scientific">Thioalkalicoccus limnaeus</name>
    <dbReference type="NCBI Taxonomy" id="120681"/>
    <lineage>
        <taxon>Bacteria</taxon>
        <taxon>Pseudomonadati</taxon>
        <taxon>Pseudomonadota</taxon>
        <taxon>Gammaproteobacteria</taxon>
        <taxon>Chromatiales</taxon>
        <taxon>Chromatiaceae</taxon>
        <taxon>Thioalkalicoccus</taxon>
    </lineage>
</organism>
<dbReference type="RefSeq" id="WP_369665616.1">
    <property type="nucleotide sequence ID" value="NZ_JBDKXB010000002.1"/>
</dbReference>
<feature type="domain" description="Ribbon-helix-helix protein CopG" evidence="1">
    <location>
        <begin position="2"/>
        <end position="40"/>
    </location>
</feature>
<protein>
    <submittedName>
        <fullName evidence="2">CopG family ribbon-helix-helix protein</fullName>
    </submittedName>
</protein>
<keyword evidence="3" id="KW-1185">Reference proteome</keyword>
<dbReference type="InterPro" id="IPR002145">
    <property type="entry name" value="CopG"/>
</dbReference>
<dbReference type="EMBL" id="JBDKXB010000002">
    <property type="protein sequence ID" value="MEY6431231.1"/>
    <property type="molecule type" value="Genomic_DNA"/>
</dbReference>
<evidence type="ECO:0000313" key="3">
    <source>
        <dbReference type="Proteomes" id="UP001564408"/>
    </source>
</evidence>
<sequence>MTSVRMPDELLQRLDTTATRLRRSKGWIINDAVREYLEREELRQRRDEETREALSELDAGQVVDGDEVLAWIDSWGSKNEREPSR</sequence>
<dbReference type="InterPro" id="IPR013321">
    <property type="entry name" value="Arc_rbn_hlx_hlx"/>
</dbReference>
<name>A0ABV4BA01_9GAMM</name>
<dbReference type="InterPro" id="IPR010985">
    <property type="entry name" value="Ribbon_hlx_hlx"/>
</dbReference>
<dbReference type="Pfam" id="PF01402">
    <property type="entry name" value="RHH_1"/>
    <property type="match status" value="1"/>
</dbReference>
<evidence type="ECO:0000259" key="1">
    <source>
        <dbReference type="Pfam" id="PF01402"/>
    </source>
</evidence>
<comment type="caution">
    <text evidence="2">The sequence shown here is derived from an EMBL/GenBank/DDBJ whole genome shotgun (WGS) entry which is preliminary data.</text>
</comment>
<dbReference type="PANTHER" id="PTHR40688:SF2">
    <property type="entry name" value="RIBBON-HELIX-HELIX PROTEIN COPG DOMAIN-CONTAINING PROTEIN"/>
    <property type="match status" value="1"/>
</dbReference>
<gene>
    <name evidence="2" type="ORF">ABC977_02285</name>
</gene>
<dbReference type="CDD" id="cd22233">
    <property type="entry name" value="RHH_CopAso-like"/>
    <property type="match status" value="1"/>
</dbReference>
<dbReference type="Proteomes" id="UP001564408">
    <property type="component" value="Unassembled WGS sequence"/>
</dbReference>
<dbReference type="Gene3D" id="1.10.1220.10">
    <property type="entry name" value="Met repressor-like"/>
    <property type="match status" value="1"/>
</dbReference>
<accession>A0ABV4BA01</accession>
<dbReference type="SUPFAM" id="SSF47598">
    <property type="entry name" value="Ribbon-helix-helix"/>
    <property type="match status" value="1"/>
</dbReference>
<dbReference type="InterPro" id="IPR052991">
    <property type="entry name" value="Non-func_TypeII_TA_Antitoxin"/>
</dbReference>
<reference evidence="2 3" key="1">
    <citation type="submission" date="2024-05" db="EMBL/GenBank/DDBJ databases">
        <title>Genome Sequence and Characterization of the New Strain Purple Sulfur Bacterium of Genus Thioalkalicoccus.</title>
        <authorList>
            <person name="Bryantseva I.A."/>
            <person name="Kyndt J.A."/>
            <person name="Imhoff J.F."/>
        </authorList>
    </citation>
    <scope>NUCLEOTIDE SEQUENCE [LARGE SCALE GENOMIC DNA]</scope>
    <source>
        <strain evidence="2 3">Um2</strain>
    </source>
</reference>
<proteinExistence type="predicted"/>
<evidence type="ECO:0000313" key="2">
    <source>
        <dbReference type="EMBL" id="MEY6431231.1"/>
    </source>
</evidence>